<dbReference type="GO" id="GO:0019843">
    <property type="term" value="F:rRNA binding"/>
    <property type="evidence" value="ECO:0007669"/>
    <property type="project" value="UniProtKB-UniRule"/>
</dbReference>
<evidence type="ECO:0000313" key="6">
    <source>
        <dbReference type="Proteomes" id="UP000034108"/>
    </source>
</evidence>
<dbReference type="AlphaFoldDB" id="A0A0G0VER5"/>
<reference evidence="5 6" key="1">
    <citation type="journal article" date="2015" name="Nature">
        <title>rRNA introns, odd ribosomes, and small enigmatic genomes across a large radiation of phyla.</title>
        <authorList>
            <person name="Brown C.T."/>
            <person name="Hug L.A."/>
            <person name="Thomas B.C."/>
            <person name="Sharon I."/>
            <person name="Castelle C.J."/>
            <person name="Singh A."/>
            <person name="Wilkins M.J."/>
            <person name="Williams K.H."/>
            <person name="Banfield J.F."/>
        </authorList>
    </citation>
    <scope>NUCLEOTIDE SEQUENCE [LARGE SCALE GENOMIC DNA]</scope>
</reference>
<dbReference type="HAMAP" id="MF_01369_B">
    <property type="entry name" value="Ribosomal_uL23_B"/>
    <property type="match status" value="1"/>
</dbReference>
<dbReference type="InterPro" id="IPR012677">
    <property type="entry name" value="Nucleotide-bd_a/b_plait_sf"/>
</dbReference>
<dbReference type="InterPro" id="IPR013025">
    <property type="entry name" value="Ribosomal_uL23-like"/>
</dbReference>
<name>A0A0G0VER5_9BACT</name>
<evidence type="ECO:0000256" key="4">
    <source>
        <dbReference type="HAMAP-Rule" id="MF_01369"/>
    </source>
</evidence>
<keyword evidence="2 4" id="KW-0689">Ribosomal protein</keyword>
<dbReference type="GO" id="GO:0005840">
    <property type="term" value="C:ribosome"/>
    <property type="evidence" value="ECO:0007669"/>
    <property type="project" value="UniProtKB-KW"/>
</dbReference>
<dbReference type="GO" id="GO:1990904">
    <property type="term" value="C:ribonucleoprotein complex"/>
    <property type="evidence" value="ECO:0007669"/>
    <property type="project" value="UniProtKB-KW"/>
</dbReference>
<dbReference type="SUPFAM" id="SSF54189">
    <property type="entry name" value="Ribosomal proteins S24e, L23 and L15e"/>
    <property type="match status" value="1"/>
</dbReference>
<comment type="function">
    <text evidence="4">One of the early assembly proteins it binds 23S rRNA. One of the proteins that surrounds the polypeptide exit tunnel on the outside of the ribosome. Forms the main docking site for trigger factor binding to the ribosome.</text>
</comment>
<dbReference type="NCBIfam" id="NF004363">
    <property type="entry name" value="PRK05738.2-4"/>
    <property type="match status" value="1"/>
</dbReference>
<dbReference type="GO" id="GO:0003735">
    <property type="term" value="F:structural constituent of ribosome"/>
    <property type="evidence" value="ECO:0007669"/>
    <property type="project" value="InterPro"/>
</dbReference>
<evidence type="ECO:0000256" key="3">
    <source>
        <dbReference type="ARBA" id="ARBA00023274"/>
    </source>
</evidence>
<protein>
    <recommendedName>
        <fullName evidence="4">Large ribosomal subunit protein uL23</fullName>
    </recommendedName>
</protein>
<dbReference type="Gene3D" id="3.30.70.330">
    <property type="match status" value="1"/>
</dbReference>
<comment type="subunit">
    <text evidence="4">Part of the 50S ribosomal subunit. Contacts protein L29, and trigger factor when it is bound to the ribosome.</text>
</comment>
<accession>A0A0G0VER5</accession>
<comment type="caution">
    <text evidence="5">The sequence shown here is derived from an EMBL/GenBank/DDBJ whole genome shotgun (WGS) entry which is preliminary data.</text>
</comment>
<evidence type="ECO:0000313" key="5">
    <source>
        <dbReference type="EMBL" id="KKR99384.1"/>
    </source>
</evidence>
<organism evidence="5 6">
    <name type="scientific">Candidatus Magasanikbacteria bacterium GW2011_GWC2_41_17</name>
    <dbReference type="NCBI Taxonomy" id="1619048"/>
    <lineage>
        <taxon>Bacteria</taxon>
        <taxon>Candidatus Magasanikiibacteriota</taxon>
    </lineage>
</organism>
<keyword evidence="3 4" id="KW-0687">Ribonucleoprotein</keyword>
<keyword evidence="4" id="KW-0699">rRNA-binding</keyword>
<dbReference type="InterPro" id="IPR012678">
    <property type="entry name" value="Ribosomal_uL23/eL15/eS24_sf"/>
</dbReference>
<dbReference type="Proteomes" id="UP000034108">
    <property type="component" value="Unassembled WGS sequence"/>
</dbReference>
<dbReference type="Pfam" id="PF00276">
    <property type="entry name" value="Ribosomal_L23"/>
    <property type="match status" value="1"/>
</dbReference>
<evidence type="ECO:0000256" key="1">
    <source>
        <dbReference type="ARBA" id="ARBA00006700"/>
    </source>
</evidence>
<keyword evidence="4" id="KW-0694">RNA-binding</keyword>
<dbReference type="STRING" id="1619048.UU49_C0007G0020"/>
<evidence type="ECO:0000256" key="2">
    <source>
        <dbReference type="ARBA" id="ARBA00022980"/>
    </source>
</evidence>
<comment type="similarity">
    <text evidence="1 4">Belongs to the universal ribosomal protein uL23 family.</text>
</comment>
<proteinExistence type="inferred from homology"/>
<sequence length="145" mass="16677">MKLFDRWSRKKGTPQKALATAPVVEQSKIESEIKPEKTVAEVMNEVKTKKYHPSNRLLVKPLVTEKITYLQSDGKYGFEVRTESNKQEVKKAIEAIYGVHVVKVHMINCLGKDVRYGRMSGKRKDRKKAIVTLKKGERIEVHKNV</sequence>
<gene>
    <name evidence="4" type="primary">rplW</name>
    <name evidence="5" type="ORF">UU49_C0007G0020</name>
</gene>
<dbReference type="GO" id="GO:0006412">
    <property type="term" value="P:translation"/>
    <property type="evidence" value="ECO:0007669"/>
    <property type="project" value="UniProtKB-UniRule"/>
</dbReference>
<dbReference type="EMBL" id="LCAV01000007">
    <property type="protein sequence ID" value="KKR99384.1"/>
    <property type="molecule type" value="Genomic_DNA"/>
</dbReference>